<dbReference type="GO" id="GO:0005886">
    <property type="term" value="C:plasma membrane"/>
    <property type="evidence" value="ECO:0007669"/>
    <property type="project" value="UniProtKB-SubCell"/>
</dbReference>
<name>A0A6L8M239_9VIBR</name>
<dbReference type="PRINTS" id="PR00702">
    <property type="entry name" value="ACRIFLAVINRP"/>
</dbReference>
<evidence type="ECO:0000256" key="8">
    <source>
        <dbReference type="SAM" id="Phobius"/>
    </source>
</evidence>
<protein>
    <submittedName>
        <fullName evidence="9">Multidrug efflux RND transporter permease subunit</fullName>
    </submittedName>
</protein>
<evidence type="ECO:0000256" key="3">
    <source>
        <dbReference type="ARBA" id="ARBA00022475"/>
    </source>
</evidence>
<keyword evidence="6 8" id="KW-1133">Transmembrane helix</keyword>
<dbReference type="Pfam" id="PF00873">
    <property type="entry name" value="ACR_tran"/>
    <property type="match status" value="1"/>
</dbReference>
<evidence type="ECO:0000313" key="10">
    <source>
        <dbReference type="Proteomes" id="UP000478571"/>
    </source>
</evidence>
<dbReference type="Gene3D" id="1.20.1640.10">
    <property type="entry name" value="Multidrug efflux transporter AcrB transmembrane domain"/>
    <property type="match status" value="2"/>
</dbReference>
<evidence type="ECO:0000256" key="5">
    <source>
        <dbReference type="ARBA" id="ARBA00022692"/>
    </source>
</evidence>
<dbReference type="SUPFAM" id="SSF82693">
    <property type="entry name" value="Multidrug efflux transporter AcrB pore domain, PN1, PN2, PC1 and PC2 subdomains"/>
    <property type="match status" value="3"/>
</dbReference>
<evidence type="ECO:0000256" key="1">
    <source>
        <dbReference type="ARBA" id="ARBA00004429"/>
    </source>
</evidence>
<feature type="transmembrane region" description="Helical" evidence="8">
    <location>
        <begin position="907"/>
        <end position="928"/>
    </location>
</feature>
<feature type="transmembrane region" description="Helical" evidence="8">
    <location>
        <begin position="430"/>
        <end position="450"/>
    </location>
</feature>
<dbReference type="EMBL" id="WWEU01000010">
    <property type="protein sequence ID" value="MYM61250.1"/>
    <property type="molecule type" value="Genomic_DNA"/>
</dbReference>
<sequence>MRFTDVFIKRPVLAVSVSFLIALLGLQAVFKMQVREYPEMTNTVVTVTTSYYGASADLIQGFITQPLEQAVAQADNIDYMTSSSELGTSTITVTMKLNTDPNSALSDILAKTNSVRSQLPKEAEDPTVTMSTGSTTAVLYIGFTSDELSSSQITDYLERVVNPQLFTVNGVSKIDLYGGLKYALRVWLDPAKMAAFGLTANDVMGVLDANNYQSAAGQAVGEFVLYNGSADTQVSNEEELRNLVVSSDRGKVTRLGDIAKVTLEKSHDTYRASANGQEAVVAAINAAPTANPINIAADVHKMLPQLEKDLPSNIKMNVMYDSTIAINESINEVIHTIAEAALIVLVVITLFLGSFRAVLIPIITIPLSLIGVAMVMQAMGFSWNLMTLLAMVLAIGLVVDDAIVVLENVDRHIKLGESPFRAAIIGTREIAVPVIAMTLTLGAVYAPIALMGGITGSLFKEFALTLAGSVFVSGIIALTLSPMMCSKMLKANAVPSKFEQKVHHVLDNMTLRYEKMLSAVMLHRPVVIGFAVIVFASLPLLFKLVPSELAPSEDKGVLMLMGTAPSNANLDFMQNTMNEVNTILSDQKEVAYAQVFTGVPSSNQALGIASLVPWSQREAGQAEVVKRVSELVKEVPGMSVVAFPIPELPGAGSGLPVQFVITTPNAFESLFTVATDILTEVNSTPIFVYSDLDLNYDSATMKIKIDKDKAGAYGVTMQDIGTTLSTMMSDGYVNRIDLNGRSYEVIPQVERKWRLNPESMKNYYVKGADGKALPLSNLITIDVVAEPRSLPHFNQLNSATISAAIAPGTTMGDAVTWFEQTASTKLPSGYNYDYMGESRQFVTEGSALYATFGLALAIIFLVLAIQFESLKDPLVIMVSVPLAICGALVALAWGVPFDLTSMNIYSQVGLITLVGLITKHGILICEVAKEEQLHNKLGKMDAVMAAAKVRLRPILMTTAAMIAGLIPLMYASGAGAAQRFSIGIVIVAGLAIGTLFTLFVLPVIYSYLAEKHKPLPVFVEDKDLEKLARIDEAKAAHRQLADKK</sequence>
<feature type="transmembrane region" description="Helical" evidence="8">
    <location>
        <begin position="359"/>
        <end position="379"/>
    </location>
</feature>
<feature type="transmembrane region" description="Helical" evidence="8">
    <location>
        <begin position="847"/>
        <end position="867"/>
    </location>
</feature>
<comment type="subcellular location">
    <subcellularLocation>
        <location evidence="1">Cell inner membrane</location>
        <topology evidence="1">Multi-pass membrane protein</topology>
    </subcellularLocation>
</comment>
<dbReference type="SUPFAM" id="SSF82866">
    <property type="entry name" value="Multidrug efflux transporter AcrB transmembrane domain"/>
    <property type="match status" value="2"/>
</dbReference>
<organism evidence="9 10">
    <name type="scientific">Vibrio tetraodonis subsp. pristinus</name>
    <dbReference type="NCBI Taxonomy" id="2695891"/>
    <lineage>
        <taxon>Bacteria</taxon>
        <taxon>Pseudomonadati</taxon>
        <taxon>Pseudomonadota</taxon>
        <taxon>Gammaproteobacteria</taxon>
        <taxon>Vibrionales</taxon>
        <taxon>Vibrionaceae</taxon>
        <taxon>Vibrio</taxon>
    </lineage>
</organism>
<dbReference type="GO" id="GO:0042910">
    <property type="term" value="F:xenobiotic transmembrane transporter activity"/>
    <property type="evidence" value="ECO:0007669"/>
    <property type="project" value="TreeGrafter"/>
</dbReference>
<keyword evidence="2" id="KW-0813">Transport</keyword>
<dbReference type="FunFam" id="3.30.70.1430:FF:000001">
    <property type="entry name" value="Efflux pump membrane transporter"/>
    <property type="match status" value="1"/>
</dbReference>
<dbReference type="Gene3D" id="3.30.70.1430">
    <property type="entry name" value="Multidrug efflux transporter AcrB pore domain"/>
    <property type="match status" value="2"/>
</dbReference>
<dbReference type="PANTHER" id="PTHR32063">
    <property type="match status" value="1"/>
</dbReference>
<dbReference type="Gene3D" id="3.30.70.1320">
    <property type="entry name" value="Multidrug efflux transporter AcrB pore domain like"/>
    <property type="match status" value="1"/>
</dbReference>
<feature type="transmembrane region" description="Helical" evidence="8">
    <location>
        <begin position="949"/>
        <end position="970"/>
    </location>
</feature>
<reference evidence="9 10" key="1">
    <citation type="submission" date="2020-01" db="EMBL/GenBank/DDBJ databases">
        <title>Draft Genome Sequence of Vibrio sp. strain OCN044, Isolated from a Healthy Coral at Palmyra Atoll.</title>
        <authorList>
            <person name="Videau P."/>
            <person name="Loughran R."/>
            <person name="Esquivel A."/>
            <person name="Deadmond M."/>
            <person name="Paddock B.E."/>
            <person name="Saw J.H."/>
            <person name="Ushijima B."/>
        </authorList>
    </citation>
    <scope>NUCLEOTIDE SEQUENCE [LARGE SCALE GENOMIC DNA]</scope>
    <source>
        <strain evidence="9 10">OCN044</strain>
    </source>
</reference>
<dbReference type="Gene3D" id="3.30.70.1440">
    <property type="entry name" value="Multidrug efflux transporter AcrB pore domain"/>
    <property type="match status" value="1"/>
</dbReference>
<feature type="transmembrane region" description="Helical" evidence="8">
    <location>
        <begin position="874"/>
        <end position="895"/>
    </location>
</feature>
<comment type="caution">
    <text evidence="9">The sequence shown here is derived from an EMBL/GenBank/DDBJ whole genome shotgun (WGS) entry which is preliminary data.</text>
</comment>
<evidence type="ECO:0000256" key="7">
    <source>
        <dbReference type="ARBA" id="ARBA00023136"/>
    </source>
</evidence>
<dbReference type="RefSeq" id="WP_160932508.1">
    <property type="nucleotide sequence ID" value="NZ_WWEU01000010.1"/>
</dbReference>
<evidence type="ECO:0000256" key="4">
    <source>
        <dbReference type="ARBA" id="ARBA00022519"/>
    </source>
</evidence>
<feature type="transmembrane region" description="Helical" evidence="8">
    <location>
        <begin position="522"/>
        <end position="542"/>
    </location>
</feature>
<evidence type="ECO:0000313" key="9">
    <source>
        <dbReference type="EMBL" id="MYM61250.1"/>
    </source>
</evidence>
<accession>A0A6L8M239</accession>
<keyword evidence="4" id="KW-0997">Cell inner membrane</keyword>
<dbReference type="Proteomes" id="UP000478571">
    <property type="component" value="Unassembled WGS sequence"/>
</dbReference>
<dbReference type="SUPFAM" id="SSF82714">
    <property type="entry name" value="Multidrug efflux transporter AcrB TolC docking domain, DN and DC subdomains"/>
    <property type="match status" value="2"/>
</dbReference>
<keyword evidence="5 8" id="KW-0812">Transmembrane</keyword>
<evidence type="ECO:0000256" key="6">
    <source>
        <dbReference type="ARBA" id="ARBA00022989"/>
    </source>
</evidence>
<feature type="transmembrane region" description="Helical" evidence="8">
    <location>
        <begin position="333"/>
        <end position="352"/>
    </location>
</feature>
<keyword evidence="3" id="KW-1003">Cell membrane</keyword>
<keyword evidence="7 8" id="KW-0472">Membrane</keyword>
<dbReference type="NCBIfam" id="NF033617">
    <property type="entry name" value="RND_permease_2"/>
    <property type="match status" value="1"/>
</dbReference>
<keyword evidence="10" id="KW-1185">Reference proteome</keyword>
<feature type="transmembrane region" description="Helical" evidence="8">
    <location>
        <begin position="462"/>
        <end position="480"/>
    </location>
</feature>
<feature type="transmembrane region" description="Helical" evidence="8">
    <location>
        <begin position="385"/>
        <end position="409"/>
    </location>
</feature>
<feature type="transmembrane region" description="Helical" evidence="8">
    <location>
        <begin position="12"/>
        <end position="30"/>
    </location>
</feature>
<dbReference type="AlphaFoldDB" id="A0A6L8M239"/>
<proteinExistence type="predicted"/>
<gene>
    <name evidence="9" type="ORF">GTG28_18685</name>
</gene>
<dbReference type="PANTHER" id="PTHR32063:SF28">
    <property type="entry name" value="BLR2861 PROTEIN"/>
    <property type="match status" value="1"/>
</dbReference>
<dbReference type="Gene3D" id="3.30.2090.10">
    <property type="entry name" value="Multidrug efflux transporter AcrB TolC docking domain, DN and DC subdomains"/>
    <property type="match status" value="2"/>
</dbReference>
<evidence type="ECO:0000256" key="2">
    <source>
        <dbReference type="ARBA" id="ARBA00022448"/>
    </source>
</evidence>
<feature type="transmembrane region" description="Helical" evidence="8">
    <location>
        <begin position="982"/>
        <end position="1008"/>
    </location>
</feature>
<dbReference type="FunFam" id="1.20.1640.10:FF:000001">
    <property type="entry name" value="Efflux pump membrane transporter"/>
    <property type="match status" value="1"/>
</dbReference>
<dbReference type="InterPro" id="IPR027463">
    <property type="entry name" value="AcrB_DN_DC_subdom"/>
</dbReference>
<dbReference type="InterPro" id="IPR001036">
    <property type="entry name" value="Acrflvin-R"/>
</dbReference>